<evidence type="ECO:0000256" key="2">
    <source>
        <dbReference type="SAM" id="SignalP"/>
    </source>
</evidence>
<accession>A0ABX5LXA5</accession>
<dbReference type="EMBL" id="LAPT01000092">
    <property type="protein sequence ID" value="PXF29931.1"/>
    <property type="molecule type" value="Genomic_DNA"/>
</dbReference>
<dbReference type="Pfam" id="PF13343">
    <property type="entry name" value="SBP_bac_6"/>
    <property type="match status" value="1"/>
</dbReference>
<keyword evidence="1 2" id="KW-0732">Signal</keyword>
<dbReference type="InterPro" id="IPR026045">
    <property type="entry name" value="Ferric-bd"/>
</dbReference>
<dbReference type="Gene3D" id="3.40.190.10">
    <property type="entry name" value="Periplasmic binding protein-like II"/>
    <property type="match status" value="2"/>
</dbReference>
<dbReference type="CDD" id="cd13547">
    <property type="entry name" value="PBP2_Fbp_like_2"/>
    <property type="match status" value="1"/>
</dbReference>
<proteinExistence type="predicted"/>
<protein>
    <submittedName>
        <fullName evidence="3">ABC transporter substrate-binding protein</fullName>
    </submittedName>
</protein>
<evidence type="ECO:0000256" key="1">
    <source>
        <dbReference type="ARBA" id="ARBA00022729"/>
    </source>
</evidence>
<dbReference type="Proteomes" id="UP000248090">
    <property type="component" value="Unassembled WGS sequence"/>
</dbReference>
<dbReference type="RefSeq" id="WP_110188727.1">
    <property type="nucleotide sequence ID" value="NZ_CP177354.1"/>
</dbReference>
<dbReference type="PANTHER" id="PTHR30006">
    <property type="entry name" value="THIAMINE-BINDING PERIPLASMIC PROTEIN-RELATED"/>
    <property type="match status" value="1"/>
</dbReference>
<evidence type="ECO:0000313" key="3">
    <source>
        <dbReference type="EMBL" id="PXF29931.1"/>
    </source>
</evidence>
<name>A0ABX5LXA5_9GAMM</name>
<feature type="signal peptide" evidence="2">
    <location>
        <begin position="1"/>
        <end position="23"/>
    </location>
</feature>
<organism evidence="3 4">
    <name type="scientific">Pokkaliibacter plantistimulans</name>
    <dbReference type="NCBI Taxonomy" id="1635171"/>
    <lineage>
        <taxon>Bacteria</taxon>
        <taxon>Pseudomonadati</taxon>
        <taxon>Pseudomonadota</taxon>
        <taxon>Gammaproteobacteria</taxon>
        <taxon>Oceanospirillales</taxon>
        <taxon>Balneatrichaceae</taxon>
        <taxon>Pokkaliibacter</taxon>
    </lineage>
</organism>
<dbReference type="SUPFAM" id="SSF53850">
    <property type="entry name" value="Periplasmic binding protein-like II"/>
    <property type="match status" value="1"/>
</dbReference>
<reference evidence="3 4" key="1">
    <citation type="submission" date="2015-03" db="EMBL/GenBank/DDBJ databases">
        <authorList>
            <person name="Krishnan R."/>
            <person name="Midha S."/>
            <person name="Patil P.B."/>
            <person name="Rameshkumar N."/>
        </authorList>
    </citation>
    <scope>NUCLEOTIDE SEQUENCE [LARGE SCALE GENOMIC DNA]</scope>
    <source>
        <strain evidence="3 4">L1E11</strain>
    </source>
</reference>
<sequence length="327" mass="35309">MSIRYVTALTLALCASTSLSAQAQDTLVLYTSQPNTDAQSTVDAFKKANPDIDVEWVRDGTTKLMTKLRAEMAADAAKADVLLIADSVSMESLKQDGQLQPYLSAERSHYDPALYDKEGYYYGTKLITTGIAYNTKAAMQPASWSDLAKPEAKGQVAMPSPLYSGAALIHLAALTNDKTFGWDYYKALKNNDTMAQGGNGGVLKALASGTKSYGMLVDYMAIREKAKGAPIDFVFPKEGVSMVTEPVAILKQAKHLAAAKKFVDFVLSQQGQQLVLSQGYIPAHNDMPVPEGFPARASIKLLPFDAALALKQAEQDKTEFADIFGAQ</sequence>
<feature type="chain" id="PRO_5047230670" evidence="2">
    <location>
        <begin position="24"/>
        <end position="327"/>
    </location>
</feature>
<comment type="caution">
    <text evidence="3">The sequence shown here is derived from an EMBL/GenBank/DDBJ whole genome shotgun (WGS) entry which is preliminary data.</text>
</comment>
<dbReference type="PANTHER" id="PTHR30006:SF2">
    <property type="entry name" value="ABC TRANSPORTER SUBSTRATE-BINDING PROTEIN"/>
    <property type="match status" value="1"/>
</dbReference>
<gene>
    <name evidence="3" type="ORF">WH50_17950</name>
</gene>
<dbReference type="PIRSF" id="PIRSF002825">
    <property type="entry name" value="CfbpA"/>
    <property type="match status" value="1"/>
</dbReference>
<keyword evidence="4" id="KW-1185">Reference proteome</keyword>
<evidence type="ECO:0000313" key="4">
    <source>
        <dbReference type="Proteomes" id="UP000248090"/>
    </source>
</evidence>